<proteinExistence type="predicted"/>
<evidence type="ECO:0000313" key="1">
    <source>
        <dbReference type="EMBL" id="CAD8390555.1"/>
    </source>
</evidence>
<name>A0A7S0BE72_9RHOD</name>
<reference evidence="1" key="1">
    <citation type="submission" date="2021-01" db="EMBL/GenBank/DDBJ databases">
        <authorList>
            <person name="Corre E."/>
            <person name="Pelletier E."/>
            <person name="Niang G."/>
            <person name="Scheremetjew M."/>
            <person name="Finn R."/>
            <person name="Kale V."/>
            <person name="Holt S."/>
            <person name="Cochrane G."/>
            <person name="Meng A."/>
            <person name="Brown T."/>
            <person name="Cohen L."/>
        </authorList>
    </citation>
    <scope>NUCLEOTIDE SEQUENCE</scope>
    <source>
        <strain evidence="1">UTEX LB 2760</strain>
    </source>
</reference>
<organism evidence="1">
    <name type="scientific">Rhodosorus marinus</name>
    <dbReference type="NCBI Taxonomy" id="101924"/>
    <lineage>
        <taxon>Eukaryota</taxon>
        <taxon>Rhodophyta</taxon>
        <taxon>Stylonematophyceae</taxon>
        <taxon>Stylonematales</taxon>
        <taxon>Stylonemataceae</taxon>
        <taxon>Rhodosorus</taxon>
    </lineage>
</organism>
<sequence length="104" mass="12312">MVELHILKIKRVLIRELRYWTNSFYQLIVRIVSRTLMMAKRGAQRTEETMYNAAEILTDSSLRGFANRQALKSNTSDLPSLEYNFSLGEQMRPQSRRVVIEEFR</sequence>
<accession>A0A7S0BE72</accession>
<protein>
    <submittedName>
        <fullName evidence="1">Uncharacterized protein</fullName>
    </submittedName>
</protein>
<dbReference type="EMBL" id="HBEK01001071">
    <property type="protein sequence ID" value="CAD8390555.1"/>
    <property type="molecule type" value="Transcribed_RNA"/>
</dbReference>
<dbReference type="AlphaFoldDB" id="A0A7S0BE72"/>
<gene>
    <name evidence="1" type="ORF">RMAR0315_LOCUS609</name>
</gene>